<dbReference type="InParanoid" id="E9HCW9"/>
<reference evidence="3 4" key="1">
    <citation type="journal article" date="2011" name="Science">
        <title>The ecoresponsive genome of Daphnia pulex.</title>
        <authorList>
            <person name="Colbourne J.K."/>
            <person name="Pfrender M.E."/>
            <person name="Gilbert D."/>
            <person name="Thomas W.K."/>
            <person name="Tucker A."/>
            <person name="Oakley T.H."/>
            <person name="Tokishita S."/>
            <person name="Aerts A."/>
            <person name="Arnold G.J."/>
            <person name="Basu M.K."/>
            <person name="Bauer D.J."/>
            <person name="Caceres C.E."/>
            <person name="Carmel L."/>
            <person name="Casola C."/>
            <person name="Choi J.H."/>
            <person name="Detter J.C."/>
            <person name="Dong Q."/>
            <person name="Dusheyko S."/>
            <person name="Eads B.D."/>
            <person name="Frohlich T."/>
            <person name="Geiler-Samerotte K.A."/>
            <person name="Gerlach D."/>
            <person name="Hatcher P."/>
            <person name="Jogdeo S."/>
            <person name="Krijgsveld J."/>
            <person name="Kriventseva E.V."/>
            <person name="Kultz D."/>
            <person name="Laforsch C."/>
            <person name="Lindquist E."/>
            <person name="Lopez J."/>
            <person name="Manak J.R."/>
            <person name="Muller J."/>
            <person name="Pangilinan J."/>
            <person name="Patwardhan R.P."/>
            <person name="Pitluck S."/>
            <person name="Pritham E.J."/>
            <person name="Rechtsteiner A."/>
            <person name="Rho M."/>
            <person name="Rogozin I.B."/>
            <person name="Sakarya O."/>
            <person name="Salamov A."/>
            <person name="Schaack S."/>
            <person name="Shapiro H."/>
            <person name="Shiga Y."/>
            <person name="Skalitzky C."/>
            <person name="Smith Z."/>
            <person name="Souvorov A."/>
            <person name="Sung W."/>
            <person name="Tang Z."/>
            <person name="Tsuchiya D."/>
            <person name="Tu H."/>
            <person name="Vos H."/>
            <person name="Wang M."/>
            <person name="Wolf Y.I."/>
            <person name="Yamagata H."/>
            <person name="Yamada T."/>
            <person name="Ye Y."/>
            <person name="Shaw J.R."/>
            <person name="Andrews J."/>
            <person name="Crease T.J."/>
            <person name="Tang H."/>
            <person name="Lucas S.M."/>
            <person name="Robertson H.M."/>
            <person name="Bork P."/>
            <person name="Koonin E.V."/>
            <person name="Zdobnov E.M."/>
            <person name="Grigoriev I.V."/>
            <person name="Lynch M."/>
            <person name="Boore J.L."/>
        </authorList>
    </citation>
    <scope>NUCLEOTIDE SEQUENCE [LARGE SCALE GENOMIC DNA]</scope>
</reference>
<dbReference type="EMBL" id="GL732621">
    <property type="protein sequence ID" value="EFX70450.1"/>
    <property type="molecule type" value="Genomic_DNA"/>
</dbReference>
<feature type="transmembrane region" description="Helical" evidence="2">
    <location>
        <begin position="98"/>
        <end position="116"/>
    </location>
</feature>
<dbReference type="AlphaFoldDB" id="E9HCW9"/>
<gene>
    <name evidence="3" type="ORF">DAPPUDRAFT_257137</name>
</gene>
<evidence type="ECO:0000313" key="4">
    <source>
        <dbReference type="Proteomes" id="UP000000305"/>
    </source>
</evidence>
<dbReference type="KEGG" id="dpx:DAPPUDRAFT_257137"/>
<sequence length="195" mass="21922">MSPALDDPFSSSPRARKNDVTEPRKIIDALACIIKQKPSINASGNLRCFAKVAAFDFESWQAARLHVGQRKSQRRFRSGKERKKFKCISSYKSIEKFAVFWSVGFIGLSITFWLSIKWADDEMESTKRWRKRSNGVRFSAAAAADGSACGISFSRFGRKISSGPVQDLNQQQQQPTGGSPEPSIPQHKQLEKTYI</sequence>
<feature type="region of interest" description="Disordered" evidence="1">
    <location>
        <begin position="161"/>
        <end position="195"/>
    </location>
</feature>
<keyword evidence="2" id="KW-0472">Membrane</keyword>
<keyword evidence="2" id="KW-1133">Transmembrane helix</keyword>
<dbReference type="HOGENOM" id="CLU_1397666_0_0_1"/>
<protein>
    <submittedName>
        <fullName evidence="3">Uncharacterized protein</fullName>
    </submittedName>
</protein>
<keyword evidence="2" id="KW-0812">Transmembrane</keyword>
<dbReference type="Proteomes" id="UP000000305">
    <property type="component" value="Unassembled WGS sequence"/>
</dbReference>
<proteinExistence type="predicted"/>
<evidence type="ECO:0000313" key="3">
    <source>
        <dbReference type="EMBL" id="EFX70450.1"/>
    </source>
</evidence>
<accession>E9HCW9</accession>
<evidence type="ECO:0000256" key="1">
    <source>
        <dbReference type="SAM" id="MobiDB-lite"/>
    </source>
</evidence>
<evidence type="ECO:0000256" key="2">
    <source>
        <dbReference type="SAM" id="Phobius"/>
    </source>
</evidence>
<name>E9HCW9_DAPPU</name>
<organism evidence="3 4">
    <name type="scientific">Daphnia pulex</name>
    <name type="common">Water flea</name>
    <dbReference type="NCBI Taxonomy" id="6669"/>
    <lineage>
        <taxon>Eukaryota</taxon>
        <taxon>Metazoa</taxon>
        <taxon>Ecdysozoa</taxon>
        <taxon>Arthropoda</taxon>
        <taxon>Crustacea</taxon>
        <taxon>Branchiopoda</taxon>
        <taxon>Diplostraca</taxon>
        <taxon>Cladocera</taxon>
        <taxon>Anomopoda</taxon>
        <taxon>Daphniidae</taxon>
        <taxon>Daphnia</taxon>
    </lineage>
</organism>
<keyword evidence="4" id="KW-1185">Reference proteome</keyword>